<keyword evidence="7" id="KW-0031">Aminopeptidase</keyword>
<dbReference type="CDD" id="cd01092">
    <property type="entry name" value="APP-like"/>
    <property type="match status" value="1"/>
</dbReference>
<feature type="domain" description="Creatinase N-terminal" evidence="6">
    <location>
        <begin position="7"/>
        <end position="137"/>
    </location>
</feature>
<dbReference type="SUPFAM" id="SSF55920">
    <property type="entry name" value="Creatinase/aminopeptidase"/>
    <property type="match status" value="1"/>
</dbReference>
<reference evidence="7" key="1">
    <citation type="submission" date="2020-11" db="EMBL/GenBank/DDBJ databases">
        <title>Multidrug resistant novel bacterium Savagea serpentis sp. nov., isolated from the scats of a vine snake (Ahaetulla nasuta).</title>
        <authorList>
            <person name="Venkata Ramana V."/>
            <person name="Vikas Patil S."/>
            <person name="Yogita Lugani V."/>
        </authorList>
    </citation>
    <scope>NUCLEOTIDE SEQUENCE</scope>
    <source>
        <strain evidence="7">SN6</strain>
    </source>
</reference>
<evidence type="ECO:0000259" key="6">
    <source>
        <dbReference type="Pfam" id="PF01321"/>
    </source>
</evidence>
<evidence type="ECO:0000313" key="8">
    <source>
        <dbReference type="Proteomes" id="UP000622653"/>
    </source>
</evidence>
<feature type="domain" description="Peptidase M24" evidence="5">
    <location>
        <begin position="146"/>
        <end position="349"/>
    </location>
</feature>
<dbReference type="RefSeq" id="WP_194563572.1">
    <property type="nucleotide sequence ID" value="NZ_JADKPV010000008.1"/>
</dbReference>
<keyword evidence="7" id="KW-0378">Hydrolase</keyword>
<keyword evidence="8" id="KW-1185">Reference proteome</keyword>
<name>A0A8J7KM28_9BACL</name>
<evidence type="ECO:0000313" key="7">
    <source>
        <dbReference type="EMBL" id="MBF4502084.1"/>
    </source>
</evidence>
<sequence>MTIYETRRAKLIEYLKQNDIRVAMIHDPENIFYYTGFLSDPHERFMAYFIDVEKDEAYFFVPALDKDAAALASQLDNIVPISDDQLPFEVVKTHMPTLSGTIGIEARAVNYERYLLLIETFKGVAVENIQPFINDERKRKSAEEIEKLREALRIIEQVLEEGLKKVYIGMTELELVSEFEMLMRKFGADGPSFSTIVLTGEKAALPHGSPGERTMQKGDFLLIDFGVIKDGYCSDITRTFIIGEASEEQRERYNIVKASNEAGIKAVRANAPLKSFDSAARQVIADAGYNEYFNNRVGHGLGIGLHEEPSVHGNNEEIAQSGYVFTIEPGIYIPEWGGIRIEDTVYINENGECEVLSSFPTELTVLCQS</sequence>
<protein>
    <submittedName>
        <fullName evidence="7">Aminopeptidase P family protein</fullName>
    </submittedName>
</protein>
<dbReference type="Gene3D" id="3.90.230.10">
    <property type="entry name" value="Creatinase/methionine aminopeptidase superfamily"/>
    <property type="match status" value="1"/>
</dbReference>
<dbReference type="Pfam" id="PF00557">
    <property type="entry name" value="Peptidase_M24"/>
    <property type="match status" value="1"/>
</dbReference>
<dbReference type="PANTHER" id="PTHR46112:SF10">
    <property type="entry name" value="DIPEPTIDASE YKVY-RELATED"/>
    <property type="match status" value="1"/>
</dbReference>
<proteinExistence type="inferred from homology"/>
<evidence type="ECO:0000259" key="5">
    <source>
        <dbReference type="Pfam" id="PF00557"/>
    </source>
</evidence>
<evidence type="ECO:0000256" key="3">
    <source>
        <dbReference type="ARBA" id="ARBA00023211"/>
    </source>
</evidence>
<organism evidence="7 8">
    <name type="scientific">Savagea serpentis</name>
    <dbReference type="NCBI Taxonomy" id="2785297"/>
    <lineage>
        <taxon>Bacteria</taxon>
        <taxon>Bacillati</taxon>
        <taxon>Bacillota</taxon>
        <taxon>Bacilli</taxon>
        <taxon>Bacillales</taxon>
        <taxon>Caryophanaceae</taxon>
        <taxon>Savagea</taxon>
    </lineage>
</organism>
<dbReference type="GO" id="GO:0004177">
    <property type="term" value="F:aminopeptidase activity"/>
    <property type="evidence" value="ECO:0007669"/>
    <property type="project" value="UniProtKB-KW"/>
</dbReference>
<evidence type="ECO:0000256" key="4">
    <source>
        <dbReference type="SAM" id="Coils"/>
    </source>
</evidence>
<keyword evidence="4" id="KW-0175">Coiled coil</keyword>
<dbReference type="InterPro" id="IPR000587">
    <property type="entry name" value="Creatinase_N"/>
</dbReference>
<dbReference type="SUPFAM" id="SSF53092">
    <property type="entry name" value="Creatinase/prolidase N-terminal domain"/>
    <property type="match status" value="1"/>
</dbReference>
<dbReference type="InterPro" id="IPR050659">
    <property type="entry name" value="Peptidase_M24B"/>
</dbReference>
<feature type="coiled-coil region" evidence="4">
    <location>
        <begin position="138"/>
        <end position="165"/>
    </location>
</feature>
<dbReference type="AlphaFoldDB" id="A0A8J7KM28"/>
<gene>
    <name evidence="7" type="ORF">IRY55_12015</name>
</gene>
<dbReference type="Gene3D" id="3.40.350.10">
    <property type="entry name" value="Creatinase/prolidase N-terminal domain"/>
    <property type="match status" value="1"/>
</dbReference>
<dbReference type="Proteomes" id="UP000622653">
    <property type="component" value="Unassembled WGS sequence"/>
</dbReference>
<comment type="similarity">
    <text evidence="2">Belongs to the peptidase M24B family.</text>
</comment>
<dbReference type="Pfam" id="PF01321">
    <property type="entry name" value="Creatinase_N"/>
    <property type="match status" value="1"/>
</dbReference>
<evidence type="ECO:0000256" key="2">
    <source>
        <dbReference type="ARBA" id="ARBA00008766"/>
    </source>
</evidence>
<keyword evidence="7" id="KW-0645">Protease</keyword>
<comment type="cofactor">
    <cofactor evidence="1">
        <name>Mn(2+)</name>
        <dbReference type="ChEBI" id="CHEBI:29035"/>
    </cofactor>
</comment>
<dbReference type="InterPro" id="IPR029149">
    <property type="entry name" value="Creatin/AminoP/Spt16_N"/>
</dbReference>
<comment type="caution">
    <text evidence="7">The sequence shown here is derived from an EMBL/GenBank/DDBJ whole genome shotgun (WGS) entry which is preliminary data.</text>
</comment>
<dbReference type="InterPro" id="IPR036005">
    <property type="entry name" value="Creatinase/aminopeptidase-like"/>
</dbReference>
<dbReference type="InterPro" id="IPR000994">
    <property type="entry name" value="Pept_M24"/>
</dbReference>
<dbReference type="PANTHER" id="PTHR46112">
    <property type="entry name" value="AMINOPEPTIDASE"/>
    <property type="match status" value="1"/>
</dbReference>
<accession>A0A8J7KM28</accession>
<evidence type="ECO:0000256" key="1">
    <source>
        <dbReference type="ARBA" id="ARBA00001936"/>
    </source>
</evidence>
<keyword evidence="3" id="KW-0464">Manganese</keyword>
<dbReference type="EMBL" id="JADKPV010000008">
    <property type="protein sequence ID" value="MBF4502084.1"/>
    <property type="molecule type" value="Genomic_DNA"/>
</dbReference>